<dbReference type="InterPro" id="IPR059000">
    <property type="entry name" value="ATPase_P-type_domA"/>
</dbReference>
<dbReference type="Proteomes" id="UP000293852">
    <property type="component" value="Unassembled WGS sequence"/>
</dbReference>
<dbReference type="PRINTS" id="PR00120">
    <property type="entry name" value="HATPASE"/>
</dbReference>
<evidence type="ECO:0000313" key="16">
    <source>
        <dbReference type="Proteomes" id="UP000293852"/>
    </source>
</evidence>
<dbReference type="SFLD" id="SFLDG00002">
    <property type="entry name" value="C1.7:_P-type_atpase_like"/>
    <property type="match status" value="1"/>
</dbReference>
<name>A0A4Q7M2D5_9MICO</name>
<dbReference type="GO" id="GO:0016887">
    <property type="term" value="F:ATP hydrolysis activity"/>
    <property type="evidence" value="ECO:0007669"/>
    <property type="project" value="InterPro"/>
</dbReference>
<dbReference type="InterPro" id="IPR023214">
    <property type="entry name" value="HAD_sf"/>
</dbReference>
<keyword evidence="11 13" id="KW-0472">Membrane</keyword>
<feature type="transmembrane region" description="Helical" evidence="13">
    <location>
        <begin position="691"/>
        <end position="716"/>
    </location>
</feature>
<dbReference type="SUPFAM" id="SSF81660">
    <property type="entry name" value="Metal cation-transporting ATPase, ATP-binding domain N"/>
    <property type="match status" value="1"/>
</dbReference>
<dbReference type="EMBL" id="SGWX01000001">
    <property type="protein sequence ID" value="RZS60987.1"/>
    <property type="molecule type" value="Genomic_DNA"/>
</dbReference>
<dbReference type="GO" id="GO:0036376">
    <property type="term" value="P:sodium ion export across plasma membrane"/>
    <property type="evidence" value="ECO:0007669"/>
    <property type="project" value="TreeGrafter"/>
</dbReference>
<dbReference type="Gene3D" id="1.20.1110.10">
    <property type="entry name" value="Calcium-transporting ATPase, transmembrane domain"/>
    <property type="match status" value="1"/>
</dbReference>
<protein>
    <submittedName>
        <fullName evidence="15">Calcium-translocating P-type ATPase</fullName>
    </submittedName>
</protein>
<feature type="transmembrane region" description="Helical" evidence="13">
    <location>
        <begin position="722"/>
        <end position="743"/>
    </location>
</feature>
<feature type="transmembrane region" description="Helical" evidence="13">
    <location>
        <begin position="251"/>
        <end position="269"/>
    </location>
</feature>
<dbReference type="Gene3D" id="3.40.50.1000">
    <property type="entry name" value="HAD superfamily/HAD-like"/>
    <property type="match status" value="1"/>
</dbReference>
<evidence type="ECO:0000256" key="8">
    <source>
        <dbReference type="ARBA" id="ARBA00022842"/>
    </source>
</evidence>
<dbReference type="InterPro" id="IPR006068">
    <property type="entry name" value="ATPase_P-typ_cation-transptr_C"/>
</dbReference>
<dbReference type="GO" id="GO:1990573">
    <property type="term" value="P:potassium ion import across plasma membrane"/>
    <property type="evidence" value="ECO:0007669"/>
    <property type="project" value="TreeGrafter"/>
</dbReference>
<evidence type="ECO:0000256" key="9">
    <source>
        <dbReference type="ARBA" id="ARBA00022967"/>
    </source>
</evidence>
<feature type="transmembrane region" description="Helical" evidence="13">
    <location>
        <begin position="281"/>
        <end position="308"/>
    </location>
</feature>
<evidence type="ECO:0000256" key="6">
    <source>
        <dbReference type="ARBA" id="ARBA00022741"/>
    </source>
</evidence>
<feature type="transmembrane region" description="Helical" evidence="13">
    <location>
        <begin position="764"/>
        <end position="788"/>
    </location>
</feature>
<keyword evidence="4" id="KW-0597">Phosphoprotein</keyword>
<dbReference type="FunFam" id="2.70.150.10:FF:000160">
    <property type="entry name" value="Sarcoplasmic/endoplasmic reticulum calcium ATPase 1"/>
    <property type="match status" value="1"/>
</dbReference>
<dbReference type="GO" id="GO:0006883">
    <property type="term" value="P:intracellular sodium ion homeostasis"/>
    <property type="evidence" value="ECO:0007669"/>
    <property type="project" value="TreeGrafter"/>
</dbReference>
<keyword evidence="16" id="KW-1185">Reference proteome</keyword>
<dbReference type="InterPro" id="IPR023298">
    <property type="entry name" value="ATPase_P-typ_TM_dom_sf"/>
</dbReference>
<evidence type="ECO:0000256" key="7">
    <source>
        <dbReference type="ARBA" id="ARBA00022840"/>
    </source>
</evidence>
<dbReference type="GO" id="GO:0030007">
    <property type="term" value="P:intracellular potassium ion homeostasis"/>
    <property type="evidence" value="ECO:0007669"/>
    <property type="project" value="TreeGrafter"/>
</dbReference>
<comment type="caution">
    <text evidence="15">The sequence shown here is derived from an EMBL/GenBank/DDBJ whole genome shotgun (WGS) entry which is preliminary data.</text>
</comment>
<dbReference type="PROSITE" id="PS00154">
    <property type="entry name" value="ATPASE_E1_E2"/>
    <property type="match status" value="1"/>
</dbReference>
<dbReference type="PANTHER" id="PTHR43294">
    <property type="entry name" value="SODIUM/POTASSIUM-TRANSPORTING ATPASE SUBUNIT ALPHA"/>
    <property type="match status" value="1"/>
</dbReference>
<evidence type="ECO:0000256" key="5">
    <source>
        <dbReference type="ARBA" id="ARBA00022692"/>
    </source>
</evidence>
<dbReference type="SUPFAM" id="SSF81653">
    <property type="entry name" value="Calcium ATPase, transduction domain A"/>
    <property type="match status" value="1"/>
</dbReference>
<reference evidence="15 16" key="1">
    <citation type="submission" date="2019-02" db="EMBL/GenBank/DDBJ databases">
        <title>Sequencing the genomes of 1000 actinobacteria strains.</title>
        <authorList>
            <person name="Klenk H.-P."/>
        </authorList>
    </citation>
    <scope>NUCLEOTIDE SEQUENCE [LARGE SCALE GENOMIC DNA]</scope>
    <source>
        <strain evidence="15 16">DSM 16932</strain>
    </source>
</reference>
<feature type="transmembrane region" description="Helical" evidence="13">
    <location>
        <begin position="59"/>
        <end position="78"/>
    </location>
</feature>
<dbReference type="InterPro" id="IPR050510">
    <property type="entry name" value="Cation_transp_ATPase_P-type"/>
</dbReference>
<evidence type="ECO:0000256" key="2">
    <source>
        <dbReference type="ARBA" id="ARBA00005675"/>
    </source>
</evidence>
<dbReference type="SUPFAM" id="SSF81665">
    <property type="entry name" value="Calcium ATPase, transmembrane domain M"/>
    <property type="match status" value="1"/>
</dbReference>
<feature type="transmembrane region" description="Helical" evidence="13">
    <location>
        <begin position="839"/>
        <end position="859"/>
    </location>
</feature>
<dbReference type="SFLD" id="SFLDF00027">
    <property type="entry name" value="p-type_atpase"/>
    <property type="match status" value="1"/>
</dbReference>
<evidence type="ECO:0000256" key="3">
    <source>
        <dbReference type="ARBA" id="ARBA00022475"/>
    </source>
</evidence>
<dbReference type="SFLD" id="SFLDS00003">
    <property type="entry name" value="Haloacid_Dehalogenase"/>
    <property type="match status" value="1"/>
</dbReference>
<dbReference type="SUPFAM" id="SSF56784">
    <property type="entry name" value="HAD-like"/>
    <property type="match status" value="1"/>
</dbReference>
<dbReference type="Pfam" id="PF13246">
    <property type="entry name" value="Cation_ATPase"/>
    <property type="match status" value="1"/>
</dbReference>
<dbReference type="InterPro" id="IPR008250">
    <property type="entry name" value="ATPase_P-typ_transduc_dom_A_sf"/>
</dbReference>
<dbReference type="Pfam" id="PF00122">
    <property type="entry name" value="E1-E2_ATPase"/>
    <property type="match status" value="1"/>
</dbReference>
<dbReference type="InterPro" id="IPR018303">
    <property type="entry name" value="ATPase_P-typ_P_site"/>
</dbReference>
<dbReference type="GO" id="GO:0005391">
    <property type="term" value="F:P-type sodium:potassium-exchanging transporter activity"/>
    <property type="evidence" value="ECO:0007669"/>
    <property type="project" value="TreeGrafter"/>
</dbReference>
<dbReference type="PANTHER" id="PTHR43294:SF21">
    <property type="entry name" value="CATION TRANSPORTING ATPASE"/>
    <property type="match status" value="1"/>
</dbReference>
<feature type="transmembrane region" description="Helical" evidence="13">
    <location>
        <begin position="84"/>
        <end position="103"/>
    </location>
</feature>
<dbReference type="InterPro" id="IPR044492">
    <property type="entry name" value="P_typ_ATPase_HD_dom"/>
</dbReference>
<dbReference type="InterPro" id="IPR036412">
    <property type="entry name" value="HAD-like_sf"/>
</dbReference>
<dbReference type="GO" id="GO:1902600">
    <property type="term" value="P:proton transmembrane transport"/>
    <property type="evidence" value="ECO:0007669"/>
    <property type="project" value="TreeGrafter"/>
</dbReference>
<gene>
    <name evidence="15" type="ORF">EV386_1268</name>
</gene>
<dbReference type="Pfam" id="PF00690">
    <property type="entry name" value="Cation_ATPase_N"/>
    <property type="match status" value="1"/>
</dbReference>
<dbReference type="Gene3D" id="2.70.150.10">
    <property type="entry name" value="Calcium-transporting ATPase, cytoplasmic transduction domain A"/>
    <property type="match status" value="1"/>
</dbReference>
<dbReference type="InterPro" id="IPR004014">
    <property type="entry name" value="ATPase_P-typ_cation-transptr_N"/>
</dbReference>
<comment type="subcellular location">
    <subcellularLocation>
        <location evidence="1">Cell membrane</location>
        <topology evidence="1">Multi-pass membrane protein</topology>
    </subcellularLocation>
</comment>
<evidence type="ECO:0000256" key="1">
    <source>
        <dbReference type="ARBA" id="ARBA00004651"/>
    </source>
</evidence>
<dbReference type="PRINTS" id="PR00119">
    <property type="entry name" value="CATATPASE"/>
</dbReference>
<evidence type="ECO:0000259" key="14">
    <source>
        <dbReference type="SMART" id="SM00831"/>
    </source>
</evidence>
<organism evidence="15 16">
    <name type="scientific">Xylanimonas ulmi</name>
    <dbReference type="NCBI Taxonomy" id="228973"/>
    <lineage>
        <taxon>Bacteria</taxon>
        <taxon>Bacillati</taxon>
        <taxon>Actinomycetota</taxon>
        <taxon>Actinomycetes</taxon>
        <taxon>Micrococcales</taxon>
        <taxon>Promicromonosporaceae</taxon>
        <taxon>Xylanimonas</taxon>
    </lineage>
</organism>
<keyword evidence="10 13" id="KW-1133">Transmembrane helix</keyword>
<keyword evidence="3" id="KW-1003">Cell membrane</keyword>
<dbReference type="FunFam" id="3.40.50.1000:FF:000083">
    <property type="entry name" value="Sodium/potassium-transporting ATPase subunit alpha"/>
    <property type="match status" value="1"/>
</dbReference>
<dbReference type="AlphaFoldDB" id="A0A4Q7M2D5"/>
<feature type="transmembrane region" description="Helical" evidence="13">
    <location>
        <begin position="800"/>
        <end position="819"/>
    </location>
</feature>
<dbReference type="InterPro" id="IPR023299">
    <property type="entry name" value="ATPase_P-typ_cyto_dom_N"/>
</dbReference>
<evidence type="ECO:0000256" key="11">
    <source>
        <dbReference type="ARBA" id="ARBA00023136"/>
    </source>
</evidence>
<keyword evidence="7" id="KW-0067">ATP-binding</keyword>
<keyword evidence="8" id="KW-0460">Magnesium</keyword>
<dbReference type="Pfam" id="PF00689">
    <property type="entry name" value="Cation_ATPase_C"/>
    <property type="match status" value="1"/>
</dbReference>
<evidence type="ECO:0000256" key="4">
    <source>
        <dbReference type="ARBA" id="ARBA00022553"/>
    </source>
</evidence>
<keyword evidence="9" id="KW-1278">Translocase</keyword>
<comment type="catalytic activity">
    <reaction evidence="12">
        <text>ATP + H2O = ADP + phosphate + H(+)</text>
        <dbReference type="Rhea" id="RHEA:13065"/>
        <dbReference type="ChEBI" id="CHEBI:15377"/>
        <dbReference type="ChEBI" id="CHEBI:15378"/>
        <dbReference type="ChEBI" id="CHEBI:30616"/>
        <dbReference type="ChEBI" id="CHEBI:43474"/>
        <dbReference type="ChEBI" id="CHEBI:456216"/>
    </reaction>
</comment>
<evidence type="ECO:0000256" key="13">
    <source>
        <dbReference type="SAM" id="Phobius"/>
    </source>
</evidence>
<dbReference type="SMART" id="SM00831">
    <property type="entry name" value="Cation_ATPase_N"/>
    <property type="match status" value="1"/>
</dbReference>
<keyword evidence="6" id="KW-0547">Nucleotide-binding</keyword>
<dbReference type="InterPro" id="IPR001757">
    <property type="entry name" value="P_typ_ATPase"/>
</dbReference>
<accession>A0A4Q7M2D5</accession>
<proteinExistence type="inferred from homology"/>
<feature type="transmembrane region" description="Helical" evidence="13">
    <location>
        <begin position="871"/>
        <end position="891"/>
    </location>
</feature>
<sequence length="907" mass="95282">MAAPWALTANDVLDGHETRLEGLTTAEAEARLATAGPNRLPVQPRDPWWKKLAGHLNDVLIFLLLIAALIKAAIAIYTGDASNWIDVSVIAGVAIINVAIGMIQEGRAEKALDAIKGMLSTRAHVLRDGTVSDVDAETLVPGDVIKVRPGDRVPSDARLLEASNLQVEEAALTGESVAAVKTIDAVAEQANVGDRTSMLFSSTLVVAGTGTAVVTATGSTTEIGRIQTMISEADDMDTPLAKTMAVFGKRLAVLILGMAAVMVVIGLLREISGPDLVSATIGFAVAAIPEGLPALVTITLALGVQAMARRNAISRKMASVETLGSVSTICSDKTGTLTQNEMTVRHVSTRGGQYDVEGTGYAPVGRVVTSDGAPAASPDLLAVAEVMALCNDAHLEQEDERWRLIGEPTEGAVLVLGRKAGVTGEGWARLAEIPFDSATKYMATLTQAPDGSRHVLVKGGLDSVAARCTTQLGADGGLEPFDAAFWDAEMSALAAQGLRVLAAARLEAPATADALPDDGPQGLTMVGVTGIVDPPRPEAIAAIAEARTAGIAVSMITGDHADTAKAIALEMGIVDSADAPALTGAELQAMSDMDLAEVVQSVHVYARTSPEHKIRIVRALQRHGEVVAMTGDGVNDAPALTQADVGVAMGIKGTEATKEAADIVLADDNFATIERAVSEGRRIYDNIRKAVLFMLPTNGAQSLGLLFAVLLGWTVMPLLPVQVLWINMVTSVTLALPLATEPAEPDIMRRAPRDPKTPLITPDFLRRILFVSVLIGGASLLVFAAEFYGFLGIGGHGDGTLAQSAGLTMLALGQVAYLFNCRFMHRSSLTLDVLKGNKAVLWAVGALVALHVFFLYTPFMQALFRVTGIGLREWLICVALAVAIFLVMEVVKAVDRRLHPDTANQRA</sequence>
<dbReference type="Gene3D" id="3.40.1110.10">
    <property type="entry name" value="Calcium-transporting ATPase, cytoplasmic domain N"/>
    <property type="match status" value="1"/>
</dbReference>
<evidence type="ECO:0000256" key="12">
    <source>
        <dbReference type="ARBA" id="ARBA00049360"/>
    </source>
</evidence>
<keyword evidence="5 13" id="KW-0812">Transmembrane</keyword>
<dbReference type="GO" id="GO:0005886">
    <property type="term" value="C:plasma membrane"/>
    <property type="evidence" value="ECO:0007669"/>
    <property type="project" value="UniProtKB-SubCell"/>
</dbReference>
<dbReference type="GO" id="GO:0005524">
    <property type="term" value="F:ATP binding"/>
    <property type="evidence" value="ECO:0007669"/>
    <property type="project" value="UniProtKB-KW"/>
</dbReference>
<comment type="similarity">
    <text evidence="2">Belongs to the cation transport ATPase (P-type) (TC 3.A.3) family. Type IIA subfamily.</text>
</comment>
<evidence type="ECO:0000313" key="15">
    <source>
        <dbReference type="EMBL" id="RZS60987.1"/>
    </source>
</evidence>
<dbReference type="NCBIfam" id="TIGR01494">
    <property type="entry name" value="ATPase_P-type"/>
    <property type="match status" value="2"/>
</dbReference>
<dbReference type="OrthoDB" id="9814270at2"/>
<evidence type="ECO:0000256" key="10">
    <source>
        <dbReference type="ARBA" id="ARBA00022989"/>
    </source>
</evidence>
<feature type="domain" description="Cation-transporting P-type ATPase N-terminal" evidence="14">
    <location>
        <begin position="3"/>
        <end position="76"/>
    </location>
</feature>
<dbReference type="RefSeq" id="WP_130413328.1">
    <property type="nucleotide sequence ID" value="NZ_SGWX01000001.1"/>
</dbReference>